<keyword evidence="2" id="KW-1185">Reference proteome</keyword>
<organism evidence="1 2">
    <name type="scientific">Trichostrongylus colubriformis</name>
    <name type="common">Black scour worm</name>
    <dbReference type="NCBI Taxonomy" id="6319"/>
    <lineage>
        <taxon>Eukaryota</taxon>
        <taxon>Metazoa</taxon>
        <taxon>Ecdysozoa</taxon>
        <taxon>Nematoda</taxon>
        <taxon>Chromadorea</taxon>
        <taxon>Rhabditida</taxon>
        <taxon>Rhabditina</taxon>
        <taxon>Rhabditomorpha</taxon>
        <taxon>Strongyloidea</taxon>
        <taxon>Trichostrongylidae</taxon>
        <taxon>Trichostrongylus</taxon>
    </lineage>
</organism>
<sequence>MHLFKDDGTPRYTAEEIAGIDTDVKNLGSGVQYGQDLFNGSCFLSSEDHSMASDRRSSPRSPAFYGFDNLQAGLHLRSLELLFKFPMLRGKRSTKEIKVAATTLLCPRISIQWATIP</sequence>
<gene>
    <name evidence="1" type="ORF">GCK32_003002</name>
</gene>
<accession>A0AAN8F248</accession>
<dbReference type="EMBL" id="WIXE01023878">
    <property type="protein sequence ID" value="KAK5966102.1"/>
    <property type="molecule type" value="Genomic_DNA"/>
</dbReference>
<name>A0AAN8F248_TRICO</name>
<reference evidence="1 2" key="1">
    <citation type="submission" date="2019-10" db="EMBL/GenBank/DDBJ databases">
        <title>Assembly and Annotation for the nematode Trichostrongylus colubriformis.</title>
        <authorList>
            <person name="Martin J."/>
        </authorList>
    </citation>
    <scope>NUCLEOTIDE SEQUENCE [LARGE SCALE GENOMIC DNA]</scope>
    <source>
        <strain evidence="1">G859</strain>
        <tissue evidence="1">Whole worm</tissue>
    </source>
</reference>
<dbReference type="AlphaFoldDB" id="A0AAN8F248"/>
<proteinExistence type="predicted"/>
<evidence type="ECO:0000313" key="2">
    <source>
        <dbReference type="Proteomes" id="UP001331761"/>
    </source>
</evidence>
<protein>
    <submittedName>
        <fullName evidence="1">Uncharacterized protein</fullName>
    </submittedName>
</protein>
<comment type="caution">
    <text evidence="1">The sequence shown here is derived from an EMBL/GenBank/DDBJ whole genome shotgun (WGS) entry which is preliminary data.</text>
</comment>
<dbReference type="Proteomes" id="UP001331761">
    <property type="component" value="Unassembled WGS sequence"/>
</dbReference>
<evidence type="ECO:0000313" key="1">
    <source>
        <dbReference type="EMBL" id="KAK5966102.1"/>
    </source>
</evidence>